<sequence length="357" mass="41005">MIAIWRLYMVIGQIWCWYLSAALLGLFIETIVTLVKKRGKEWKWFCPSVFFYLASVVPAIWFLELHNMNKRIDKRNNYNASLPVAQDVNTTEEDLTVDIKGLGKITLPLALPSDLWLKVIEQFLLLMLIIGRWLLPKGALSHDQLSQLLLVYVGTAADIVEFFEAFNEDKVKFNPMLCYIVLGIWTSSLMQFTLVLTATRARRDHAGAPNAIQLHDPDSACCNPEIYGILISIFMQDCPFLVIRLLLIFKYEVVSYTNMFFTSKNSLVIILLLYRVVVVHVETHNKKRNIKGSPMVPRCRPVDGFVEYETKNGRVNLKPCQSTPDVYVCKTNDSLQRYKTLKRIGKSDPQMIKSKSK</sequence>
<dbReference type="Proteomes" id="UP000507470">
    <property type="component" value="Unassembled WGS sequence"/>
</dbReference>
<dbReference type="InterPro" id="IPR019169">
    <property type="entry name" value="Transmembrane_26"/>
</dbReference>
<evidence type="ECO:0000313" key="3">
    <source>
        <dbReference type="Proteomes" id="UP000507470"/>
    </source>
</evidence>
<keyword evidence="3" id="KW-1185">Reference proteome</keyword>
<organism evidence="2 3">
    <name type="scientific">Mytilus coruscus</name>
    <name type="common">Sea mussel</name>
    <dbReference type="NCBI Taxonomy" id="42192"/>
    <lineage>
        <taxon>Eukaryota</taxon>
        <taxon>Metazoa</taxon>
        <taxon>Spiralia</taxon>
        <taxon>Lophotrochozoa</taxon>
        <taxon>Mollusca</taxon>
        <taxon>Bivalvia</taxon>
        <taxon>Autobranchia</taxon>
        <taxon>Pteriomorphia</taxon>
        <taxon>Mytilida</taxon>
        <taxon>Mytiloidea</taxon>
        <taxon>Mytilidae</taxon>
        <taxon>Mytilinae</taxon>
        <taxon>Mytilus</taxon>
    </lineage>
</organism>
<evidence type="ECO:0000256" key="1">
    <source>
        <dbReference type="SAM" id="Phobius"/>
    </source>
</evidence>
<dbReference type="PANTHER" id="PTHR22168">
    <property type="entry name" value="TMEM26 PROTEIN"/>
    <property type="match status" value="1"/>
</dbReference>
<dbReference type="EMBL" id="CACVKT020003882">
    <property type="protein sequence ID" value="CAC5386438.1"/>
    <property type="molecule type" value="Genomic_DNA"/>
</dbReference>
<dbReference type="AlphaFoldDB" id="A0A6J8BR82"/>
<feature type="transmembrane region" description="Helical" evidence="1">
    <location>
        <begin position="12"/>
        <end position="32"/>
    </location>
</feature>
<dbReference type="Pfam" id="PF09772">
    <property type="entry name" value="Tmem26"/>
    <property type="match status" value="1"/>
</dbReference>
<dbReference type="PANTHER" id="PTHR22168:SF8">
    <property type="entry name" value="TRANSMEMBRANE PROTEIN 26"/>
    <property type="match status" value="1"/>
</dbReference>
<reference evidence="2 3" key="1">
    <citation type="submission" date="2020-06" db="EMBL/GenBank/DDBJ databases">
        <authorList>
            <person name="Li R."/>
            <person name="Bekaert M."/>
        </authorList>
    </citation>
    <scope>NUCLEOTIDE SEQUENCE [LARGE SCALE GENOMIC DNA]</scope>
    <source>
        <strain evidence="3">wild</strain>
    </source>
</reference>
<keyword evidence="1" id="KW-0472">Membrane</keyword>
<accession>A0A6J8BR82</accession>
<dbReference type="OrthoDB" id="10042902at2759"/>
<feature type="transmembrane region" description="Helical" evidence="1">
    <location>
        <begin position="226"/>
        <end position="249"/>
    </location>
</feature>
<gene>
    <name evidence="2" type="ORF">MCOR_21875</name>
</gene>
<keyword evidence="1" id="KW-0812">Transmembrane</keyword>
<evidence type="ECO:0000313" key="2">
    <source>
        <dbReference type="EMBL" id="CAC5386438.1"/>
    </source>
</evidence>
<name>A0A6J8BR82_MYTCO</name>
<keyword evidence="1" id="KW-1133">Transmembrane helix</keyword>
<feature type="transmembrane region" description="Helical" evidence="1">
    <location>
        <begin position="44"/>
        <end position="63"/>
    </location>
</feature>
<protein>
    <recommendedName>
        <fullName evidence="4">Transmembrane protein 26</fullName>
    </recommendedName>
</protein>
<proteinExistence type="predicted"/>
<feature type="transmembrane region" description="Helical" evidence="1">
    <location>
        <begin position="173"/>
        <end position="196"/>
    </location>
</feature>
<evidence type="ECO:0008006" key="4">
    <source>
        <dbReference type="Google" id="ProtNLM"/>
    </source>
</evidence>